<organism evidence="10 11">
    <name type="scientific">Lacrimispora xylanolytica</name>
    <dbReference type="NCBI Taxonomy" id="29375"/>
    <lineage>
        <taxon>Bacteria</taxon>
        <taxon>Bacillati</taxon>
        <taxon>Bacillota</taxon>
        <taxon>Clostridia</taxon>
        <taxon>Lachnospirales</taxon>
        <taxon>Lachnospiraceae</taxon>
        <taxon>Lacrimispora</taxon>
    </lineage>
</organism>
<dbReference type="Proteomes" id="UP001163115">
    <property type="component" value="Chromosome"/>
</dbReference>
<dbReference type="RefSeq" id="WP_024835662.1">
    <property type="nucleotide sequence ID" value="NZ_CP113524.1"/>
</dbReference>
<gene>
    <name evidence="10" type="ORF">OW255_12160</name>
</gene>
<evidence type="ECO:0000259" key="9">
    <source>
        <dbReference type="PROSITE" id="PS50930"/>
    </source>
</evidence>
<keyword evidence="3" id="KW-0902">Two-component regulatory system</keyword>
<dbReference type="PANTHER" id="PTHR37299">
    <property type="entry name" value="TRANSCRIPTIONAL REGULATOR-RELATED"/>
    <property type="match status" value="1"/>
</dbReference>
<evidence type="ECO:0000259" key="8">
    <source>
        <dbReference type="PROSITE" id="PS50110"/>
    </source>
</evidence>
<dbReference type="SUPFAM" id="SSF52172">
    <property type="entry name" value="CheY-like"/>
    <property type="match status" value="1"/>
</dbReference>
<dbReference type="InterPro" id="IPR001789">
    <property type="entry name" value="Sig_transdc_resp-reg_receiver"/>
</dbReference>
<evidence type="ECO:0000256" key="5">
    <source>
        <dbReference type="ARBA" id="ARBA00024867"/>
    </source>
</evidence>
<feature type="domain" description="Response regulatory" evidence="8">
    <location>
        <begin position="3"/>
        <end position="124"/>
    </location>
</feature>
<evidence type="ECO:0000256" key="1">
    <source>
        <dbReference type="ARBA" id="ARBA00018672"/>
    </source>
</evidence>
<dbReference type="Gene3D" id="3.40.50.2300">
    <property type="match status" value="1"/>
</dbReference>
<dbReference type="PANTHER" id="PTHR37299:SF3">
    <property type="entry name" value="STAGE 0 SPORULATION PROTEIN A HOMOLOG"/>
    <property type="match status" value="1"/>
</dbReference>
<dbReference type="SMART" id="SM00850">
    <property type="entry name" value="LytTR"/>
    <property type="match status" value="1"/>
</dbReference>
<keyword evidence="11" id="KW-1185">Reference proteome</keyword>
<evidence type="ECO:0000256" key="7">
    <source>
        <dbReference type="PROSITE-ProRule" id="PRU00169"/>
    </source>
</evidence>
<accession>A0ABY7A7K8</accession>
<dbReference type="GO" id="GO:0003677">
    <property type="term" value="F:DNA binding"/>
    <property type="evidence" value="ECO:0007669"/>
    <property type="project" value="UniProtKB-KW"/>
</dbReference>
<dbReference type="PROSITE" id="PS50930">
    <property type="entry name" value="HTH_LYTTR"/>
    <property type="match status" value="1"/>
</dbReference>
<evidence type="ECO:0000256" key="3">
    <source>
        <dbReference type="ARBA" id="ARBA00023012"/>
    </source>
</evidence>
<dbReference type="Pfam" id="PF00072">
    <property type="entry name" value="Response_reg"/>
    <property type="match status" value="1"/>
</dbReference>
<proteinExistence type="predicted"/>
<dbReference type="PROSITE" id="PS50110">
    <property type="entry name" value="RESPONSE_REGULATORY"/>
    <property type="match status" value="1"/>
</dbReference>
<keyword evidence="10" id="KW-0238">DNA-binding</keyword>
<comment type="function">
    <text evidence="5">May play the central regulatory role in sporulation. It may be an element of the effector pathway responsible for the activation of sporulation genes in response to nutritional stress. Spo0A may act in concert with spo0H (a sigma factor) to control the expression of some genes that are critical to the sporulation process.</text>
</comment>
<sequence>MLHIAICDDDPVTCTQLEEVIIVFQNSMRREFEVDVFYSGEELYKYIIKENFYHLIFLGIEFETINGIEIGRKIREERNDNITQIVYVSVKESYAIKLFDIRPLNFLVKPLKKEKIKKVLKTAIMLIDHENQYFEFKINRTHKRIPFKDIIYLESNRKKVKIVEKDGEYEFYGKLEEAMQQLPGENFLQIHKSYIVNYSYIVSYQYNYIEMVNKRILPISQHNRKVVGNWLIEQKQEE</sequence>
<dbReference type="EMBL" id="CP113524">
    <property type="protein sequence ID" value="WAJ22330.1"/>
    <property type="molecule type" value="Genomic_DNA"/>
</dbReference>
<evidence type="ECO:0000256" key="6">
    <source>
        <dbReference type="ARBA" id="ARBA00037164"/>
    </source>
</evidence>
<dbReference type="InterPro" id="IPR046947">
    <property type="entry name" value="LytR-like"/>
</dbReference>
<dbReference type="InterPro" id="IPR011006">
    <property type="entry name" value="CheY-like_superfamily"/>
</dbReference>
<comment type="function">
    <text evidence="6">Required for high-level post-exponential phase expression of a series of secreted proteins.</text>
</comment>
<protein>
    <recommendedName>
        <fullName evidence="1">Stage 0 sporulation protein A homolog</fullName>
    </recommendedName>
</protein>
<name>A0ABY7A7K8_9FIRM</name>
<reference evidence="10" key="1">
    <citation type="submission" date="2022-11" db="EMBL/GenBank/DDBJ databases">
        <title>Lacrimispora xylanolytica sy1, complete genome.</title>
        <authorList>
            <person name="Choi S."/>
        </authorList>
    </citation>
    <scope>NUCLEOTIDE SEQUENCE</scope>
    <source>
        <strain evidence="10">Sy1</strain>
    </source>
</reference>
<evidence type="ECO:0000313" key="11">
    <source>
        <dbReference type="Proteomes" id="UP001163115"/>
    </source>
</evidence>
<feature type="domain" description="HTH LytTR-type" evidence="9">
    <location>
        <begin position="134"/>
        <end position="206"/>
    </location>
</feature>
<keyword evidence="2" id="KW-0963">Cytoplasm</keyword>
<dbReference type="Gene3D" id="2.40.50.1020">
    <property type="entry name" value="LytTr DNA-binding domain"/>
    <property type="match status" value="1"/>
</dbReference>
<keyword evidence="4" id="KW-0010">Activator</keyword>
<dbReference type="InterPro" id="IPR007492">
    <property type="entry name" value="LytTR_DNA-bd_dom"/>
</dbReference>
<comment type="caution">
    <text evidence="7">Lacks conserved residue(s) required for the propagation of feature annotation.</text>
</comment>
<evidence type="ECO:0000256" key="2">
    <source>
        <dbReference type="ARBA" id="ARBA00022490"/>
    </source>
</evidence>
<evidence type="ECO:0000313" key="10">
    <source>
        <dbReference type="EMBL" id="WAJ22330.1"/>
    </source>
</evidence>
<dbReference type="SMART" id="SM00448">
    <property type="entry name" value="REC"/>
    <property type="match status" value="1"/>
</dbReference>
<dbReference type="Pfam" id="PF04397">
    <property type="entry name" value="LytTR"/>
    <property type="match status" value="1"/>
</dbReference>
<evidence type="ECO:0000256" key="4">
    <source>
        <dbReference type="ARBA" id="ARBA00023159"/>
    </source>
</evidence>